<name>A0A6J4VQH8_9BACT</name>
<feature type="compositionally biased region" description="Basic residues" evidence="1">
    <location>
        <begin position="181"/>
        <end position="190"/>
    </location>
</feature>
<accession>A0A6J4VQH8</accession>
<protein>
    <submittedName>
        <fullName evidence="2">Uncharacterized protein YmdB</fullName>
    </submittedName>
</protein>
<feature type="compositionally biased region" description="Low complexity" evidence="1">
    <location>
        <begin position="22"/>
        <end position="37"/>
    </location>
</feature>
<proteinExistence type="predicted"/>
<feature type="compositionally biased region" description="Basic and acidic residues" evidence="1">
    <location>
        <begin position="156"/>
        <end position="169"/>
    </location>
</feature>
<gene>
    <name evidence="2" type="ORF">AVDCRST_MAG19-3851</name>
</gene>
<feature type="non-terminal residue" evidence="2">
    <location>
        <position position="287"/>
    </location>
</feature>
<feature type="compositionally biased region" description="Basic and acidic residues" evidence="1">
    <location>
        <begin position="191"/>
        <end position="224"/>
    </location>
</feature>
<feature type="region of interest" description="Disordered" evidence="1">
    <location>
        <begin position="1"/>
        <end position="287"/>
    </location>
</feature>
<feature type="compositionally biased region" description="Low complexity" evidence="1">
    <location>
        <begin position="94"/>
        <end position="104"/>
    </location>
</feature>
<reference evidence="2" key="1">
    <citation type="submission" date="2020-02" db="EMBL/GenBank/DDBJ databases">
        <authorList>
            <person name="Meier V. D."/>
        </authorList>
    </citation>
    <scope>NUCLEOTIDE SEQUENCE</scope>
    <source>
        <strain evidence="2">AVDCRST_MAG19</strain>
    </source>
</reference>
<sequence length="287" mass="30744">ERRGGIARGHPGSRGRGRDRVAGAAGAAAAAARPAAGTGRGPGGGQRREQRRRARRGREDGAGAARRRGGRADDREPRLVPAGRRPGPGRRRPAALAAAELPGRPARPRGLHAPREGARCDGGQPAGARFHDPARRSVPGDGHAAGRAAGGHRRPPAVDRCRLSRRGDVGEAGDGLAPGRPRSRRRRHAYPRADRRRAPFAGRDRVRDRPRDGRPARLDHRRGGGADAPSVSHPPAQPGSRARRPGRLQRGADRAGRRARHLPCAPPRGPIRSDRCHTRRRDPRPPL</sequence>
<dbReference type="AlphaFoldDB" id="A0A6J4VQH8"/>
<organism evidence="2">
    <name type="scientific">uncultured Thermomicrobiales bacterium</name>
    <dbReference type="NCBI Taxonomy" id="1645740"/>
    <lineage>
        <taxon>Bacteria</taxon>
        <taxon>Pseudomonadati</taxon>
        <taxon>Thermomicrobiota</taxon>
        <taxon>Thermomicrobia</taxon>
        <taxon>Thermomicrobiales</taxon>
        <taxon>environmental samples</taxon>
    </lineage>
</organism>
<feature type="compositionally biased region" description="Basic residues" evidence="1">
    <location>
        <begin position="277"/>
        <end position="287"/>
    </location>
</feature>
<evidence type="ECO:0000256" key="1">
    <source>
        <dbReference type="SAM" id="MobiDB-lite"/>
    </source>
</evidence>
<feature type="non-terminal residue" evidence="2">
    <location>
        <position position="1"/>
    </location>
</feature>
<feature type="compositionally biased region" description="Basic residues" evidence="1">
    <location>
        <begin position="1"/>
        <end position="15"/>
    </location>
</feature>
<evidence type="ECO:0000313" key="2">
    <source>
        <dbReference type="EMBL" id="CAA9580189.1"/>
    </source>
</evidence>
<dbReference type="EMBL" id="CADCWL010000214">
    <property type="protein sequence ID" value="CAA9580189.1"/>
    <property type="molecule type" value="Genomic_DNA"/>
</dbReference>